<sequence length="197" mass="23440">MKKRYKQQYYAYDESCLVVCPECGKDAVVKGRSSCDCNTVLECRHCNLRKTRADMEFYKAIVKLHCPDCGNFLHHEQDTLKTKPEHMPVKCNECDSVFQIEPKTEKYLLNYGIEDQHLACDSVFGCSFYFQENFKGNLFWAKNMEHLLEMENYISSELRTRLPYRMRMVERLPTFIKEAKNRDAILKILQKWKKSYK</sequence>
<keyword evidence="2" id="KW-1185">Reference proteome</keyword>
<dbReference type="eggNOG" id="ENOG50332TS">
    <property type="taxonomic scope" value="Bacteria"/>
</dbReference>
<protein>
    <recommendedName>
        <fullName evidence="3">Replication restart DNA helicase PriA</fullName>
    </recommendedName>
</protein>
<gene>
    <name evidence="1" type="ORF">BMF97_16570</name>
</gene>
<name>A0A1T3F1S9_ELIME</name>
<evidence type="ECO:0000313" key="1">
    <source>
        <dbReference type="EMBL" id="OOH93090.1"/>
    </source>
</evidence>
<dbReference type="RefSeq" id="WP_070905144.1">
    <property type="nucleotide sequence ID" value="NZ_CP016378.1"/>
</dbReference>
<dbReference type="Proteomes" id="UP000188947">
    <property type="component" value="Unassembled WGS sequence"/>
</dbReference>
<evidence type="ECO:0000313" key="2">
    <source>
        <dbReference type="Proteomes" id="UP000188947"/>
    </source>
</evidence>
<evidence type="ECO:0008006" key="3">
    <source>
        <dbReference type="Google" id="ProtNLM"/>
    </source>
</evidence>
<dbReference type="EMBL" id="MPOG01000019">
    <property type="protein sequence ID" value="OOH93090.1"/>
    <property type="molecule type" value="Genomic_DNA"/>
</dbReference>
<reference evidence="1 2" key="1">
    <citation type="submission" date="2016-11" db="EMBL/GenBank/DDBJ databases">
        <title>Genome sequence and comparative genomic analysis of clinical strain Elizabethkingia meningoseptica 61421 PRCM.</title>
        <authorList>
            <person name="Wang M."/>
            <person name="Hu S."/>
            <person name="Cao L."/>
            <person name="Jiang T."/>
            <person name="Zhou Y."/>
            <person name="Ming D."/>
        </authorList>
    </citation>
    <scope>NUCLEOTIDE SEQUENCE [LARGE SCALE GENOMIC DNA]</scope>
    <source>
        <strain evidence="1 2">61421 PRCM</strain>
    </source>
</reference>
<proteinExistence type="predicted"/>
<comment type="caution">
    <text evidence="1">The sequence shown here is derived from an EMBL/GenBank/DDBJ whole genome shotgun (WGS) entry which is preliminary data.</text>
</comment>
<accession>A0A1T3F1S9</accession>
<dbReference type="OrthoDB" id="707631at2"/>
<organism evidence="1 2">
    <name type="scientific">Elizabethkingia meningoseptica</name>
    <name type="common">Chryseobacterium meningosepticum</name>
    <dbReference type="NCBI Taxonomy" id="238"/>
    <lineage>
        <taxon>Bacteria</taxon>
        <taxon>Pseudomonadati</taxon>
        <taxon>Bacteroidota</taxon>
        <taxon>Flavobacteriia</taxon>
        <taxon>Flavobacteriales</taxon>
        <taxon>Weeksellaceae</taxon>
        <taxon>Elizabethkingia</taxon>
    </lineage>
</organism>
<dbReference type="AlphaFoldDB" id="A0A1T3F1S9"/>